<proteinExistence type="predicted"/>
<dbReference type="EMBL" id="KN728337">
    <property type="protein sequence ID" value="KIH63957.1"/>
    <property type="molecule type" value="Genomic_DNA"/>
</dbReference>
<name>A0A0C2DMV7_9BILA</name>
<dbReference type="Proteomes" id="UP000054047">
    <property type="component" value="Unassembled WGS sequence"/>
</dbReference>
<dbReference type="AlphaFoldDB" id="A0A0C2DMV7"/>
<organism evidence="1 2">
    <name type="scientific">Ancylostoma duodenale</name>
    <dbReference type="NCBI Taxonomy" id="51022"/>
    <lineage>
        <taxon>Eukaryota</taxon>
        <taxon>Metazoa</taxon>
        <taxon>Ecdysozoa</taxon>
        <taxon>Nematoda</taxon>
        <taxon>Chromadorea</taxon>
        <taxon>Rhabditida</taxon>
        <taxon>Rhabditina</taxon>
        <taxon>Rhabditomorpha</taxon>
        <taxon>Strongyloidea</taxon>
        <taxon>Ancylostomatidae</taxon>
        <taxon>Ancylostomatinae</taxon>
        <taxon>Ancylostoma</taxon>
    </lineage>
</organism>
<accession>A0A0C2DMV7</accession>
<evidence type="ECO:0000313" key="2">
    <source>
        <dbReference type="Proteomes" id="UP000054047"/>
    </source>
</evidence>
<reference evidence="1 2" key="1">
    <citation type="submission" date="2013-12" db="EMBL/GenBank/DDBJ databases">
        <title>Draft genome of the parsitic nematode Ancylostoma duodenale.</title>
        <authorList>
            <person name="Mitreva M."/>
        </authorList>
    </citation>
    <scope>NUCLEOTIDE SEQUENCE [LARGE SCALE GENOMIC DNA]</scope>
    <source>
        <strain evidence="1 2">Zhejiang</strain>
    </source>
</reference>
<evidence type="ECO:0000313" key="1">
    <source>
        <dbReference type="EMBL" id="KIH63957.1"/>
    </source>
</evidence>
<gene>
    <name evidence="1" type="ORF">ANCDUO_05739</name>
</gene>
<keyword evidence="2" id="KW-1185">Reference proteome</keyword>
<protein>
    <submittedName>
        <fullName evidence="1">Uncharacterized protein</fullName>
    </submittedName>
</protein>
<sequence length="90" mass="10365">MAISIGVKIRRRVKHGLDLQDPLEILMAGIGWMTRRRTSSTGGQPNQTTGIKTRNAIYTEFEPRLNTWNDNACNMLHRAWVCKKHKSCKR</sequence>